<evidence type="ECO:0000256" key="3">
    <source>
        <dbReference type="ARBA" id="ARBA00022679"/>
    </source>
</evidence>
<accession>A0A424Z172</accession>
<dbReference type="PANTHER" id="PTHR19376:SF32">
    <property type="entry name" value="DNA-DIRECTED RNA POLYMERASE III SUBUNIT RPC1"/>
    <property type="match status" value="1"/>
</dbReference>
<evidence type="ECO:0000256" key="1">
    <source>
        <dbReference type="ARBA" id="ARBA00012418"/>
    </source>
</evidence>
<dbReference type="AlphaFoldDB" id="A0A424Z172"/>
<dbReference type="InterPro" id="IPR007080">
    <property type="entry name" value="RNA_pol_Rpb1_1"/>
</dbReference>
<comment type="caution">
    <text evidence="7">The sequence shown here is derived from an EMBL/GenBank/DDBJ whole genome shotgun (WGS) entry which is preliminary data.</text>
</comment>
<keyword evidence="5" id="KW-0804">Transcription</keyword>
<dbReference type="GO" id="GO:0006351">
    <property type="term" value="P:DNA-templated transcription"/>
    <property type="evidence" value="ECO:0007669"/>
    <property type="project" value="InterPro"/>
</dbReference>
<feature type="domain" description="RNA polymerase Rpb1" evidence="6">
    <location>
        <begin position="9"/>
        <end position="233"/>
    </location>
</feature>
<keyword evidence="3 7" id="KW-0808">Transferase</keyword>
<dbReference type="InterPro" id="IPR044893">
    <property type="entry name" value="RNA_pol_Rpb1_clamp_domain"/>
</dbReference>
<evidence type="ECO:0000313" key="8">
    <source>
        <dbReference type="Proteomes" id="UP000284763"/>
    </source>
</evidence>
<dbReference type="PANTHER" id="PTHR19376">
    <property type="entry name" value="DNA-DIRECTED RNA POLYMERASE"/>
    <property type="match status" value="1"/>
</dbReference>
<dbReference type="InterPro" id="IPR045867">
    <property type="entry name" value="DNA-dir_RpoC_beta_prime"/>
</dbReference>
<dbReference type="GO" id="GO:0000428">
    <property type="term" value="C:DNA-directed RNA polymerase complex"/>
    <property type="evidence" value="ECO:0007669"/>
    <property type="project" value="UniProtKB-KW"/>
</dbReference>
<name>A0A424Z172_9EURY</name>
<organism evidence="7 8">
    <name type="scientific">Methanosalsum natronophilum</name>
    <dbReference type="NCBI Taxonomy" id="768733"/>
    <lineage>
        <taxon>Archaea</taxon>
        <taxon>Methanobacteriati</taxon>
        <taxon>Methanobacteriota</taxon>
        <taxon>Stenosarchaea group</taxon>
        <taxon>Methanomicrobia</taxon>
        <taxon>Methanosarcinales</taxon>
        <taxon>Methanosarcinaceae</taxon>
        <taxon>Methanosalsum</taxon>
    </lineage>
</organism>
<dbReference type="Gene3D" id="4.10.860.120">
    <property type="entry name" value="RNA polymerase II, clamp domain"/>
    <property type="match status" value="1"/>
</dbReference>
<proteinExistence type="predicted"/>
<evidence type="ECO:0000256" key="2">
    <source>
        <dbReference type="ARBA" id="ARBA00022478"/>
    </source>
</evidence>
<gene>
    <name evidence="7" type="ORF">D5R95_03340</name>
</gene>
<dbReference type="GO" id="GO:0003899">
    <property type="term" value="F:DNA-directed RNA polymerase activity"/>
    <property type="evidence" value="ECO:0007669"/>
    <property type="project" value="UniProtKB-EC"/>
</dbReference>
<dbReference type="SUPFAM" id="SSF64484">
    <property type="entry name" value="beta and beta-prime subunits of DNA dependent RNA-polymerase"/>
    <property type="match status" value="1"/>
</dbReference>
<evidence type="ECO:0000313" key="7">
    <source>
        <dbReference type="EMBL" id="RQD87856.1"/>
    </source>
</evidence>
<dbReference type="EC" id="2.7.7.6" evidence="1"/>
<feature type="non-terminal residue" evidence="7">
    <location>
        <position position="233"/>
    </location>
</feature>
<dbReference type="Proteomes" id="UP000284763">
    <property type="component" value="Unassembled WGS sequence"/>
</dbReference>
<evidence type="ECO:0000256" key="4">
    <source>
        <dbReference type="ARBA" id="ARBA00022695"/>
    </source>
</evidence>
<protein>
    <recommendedName>
        <fullName evidence="1">DNA-directed RNA polymerase</fullName>
        <ecNumber evidence="1">2.7.7.6</ecNumber>
    </recommendedName>
</protein>
<sequence>MDKIHSMPKRVGAIKFGLISPREVRKMSITPIITADTYDDDGYPIDMGLMDLRLGVIDPGLKCKSCGSRAGECPGHFGHIELVAPVIHIGFNKIIRKILRSTCRKCSKLLLEPAKKDEYLSQLNTLKEIGHLPETYVNEIFKEARKAKNCPYCGEEQLEIKFEKPSDYIEDGEKLTPTEIRDRLENITDDDVRVMGMNPETARPEWMILTVLPVPPVTVRPSITLESGQRSED</sequence>
<keyword evidence="4 7" id="KW-0548">Nucleotidyltransferase</keyword>
<dbReference type="EMBL" id="QZAB01000222">
    <property type="protein sequence ID" value="RQD87856.1"/>
    <property type="molecule type" value="Genomic_DNA"/>
</dbReference>
<reference evidence="7 8" key="1">
    <citation type="submission" date="2018-08" db="EMBL/GenBank/DDBJ databases">
        <title>The metabolism and importance of syntrophic acetate oxidation coupled to methane or sulfide production in haloalkaline environments.</title>
        <authorList>
            <person name="Timmers P.H.A."/>
            <person name="Vavourakis C.D."/>
            <person name="Sorokin D.Y."/>
            <person name="Sinninghe Damste J.S."/>
            <person name="Muyzer G."/>
            <person name="Stams A.J.M."/>
            <person name="Plugge C.M."/>
        </authorList>
    </citation>
    <scope>NUCLEOTIDE SEQUENCE [LARGE SCALE GENOMIC DNA]</scope>
    <source>
        <strain evidence="7">MSAO_Arc3</strain>
    </source>
</reference>
<dbReference type="GO" id="GO:0003677">
    <property type="term" value="F:DNA binding"/>
    <property type="evidence" value="ECO:0007669"/>
    <property type="project" value="InterPro"/>
</dbReference>
<keyword evidence="2 7" id="KW-0240">DNA-directed RNA polymerase</keyword>
<dbReference type="Pfam" id="PF04997">
    <property type="entry name" value="RNA_pol_Rpb1_1"/>
    <property type="match status" value="1"/>
</dbReference>
<evidence type="ECO:0000259" key="6">
    <source>
        <dbReference type="Pfam" id="PF04997"/>
    </source>
</evidence>
<evidence type="ECO:0000256" key="5">
    <source>
        <dbReference type="ARBA" id="ARBA00023163"/>
    </source>
</evidence>